<dbReference type="InterPro" id="IPR034466">
    <property type="entry name" value="Methyltransferase_Class_B"/>
</dbReference>
<sequence>MKVLFTNAYFYRLDEKQWQLQKPYPPYGTIVAAAVARKDGHEVTLFDSSLETSPDNIQPIIAQVQPAYFVVYDDNFNYLSKMCLTIMRSACIKMMAHAKTAGCKILVNSPDATDNPLLYLEAGADVVMNGEAELTLLELLQGDTPIEQCLGISYLANKQLITNPKRQVLTNLELLPMPAWDLINIYNYRSIWMQHHGYFSLNIATTRGCPFKCNWCAKPIYGNRYNTRDAESVVAELKMLYTEYDASHYWICDDIFGLKPGWVRAFNQHLQATAITPKLKIQCRADLLLKEDTIQNLVEAGLDEVWMGAESGSQKVLDAMDKGTTIQQIYDATKLLKKYGVKVCLFLQYGYLGEEASDIDLTLQMVKDLLPHDIGISVSYPLPGTGFYNKVKAQLKEKQNWTDSDDLAMMYQSTFTPNFYKHLYSHTHKEFHLQKSKFSIRNLGKSLREKDIIQLKTAGKLPYYWLGKKWSSFKLKQLQNQ</sequence>
<evidence type="ECO:0000313" key="10">
    <source>
        <dbReference type="Proteomes" id="UP001595906"/>
    </source>
</evidence>
<protein>
    <submittedName>
        <fullName evidence="9">B12-binding domain-containing radical SAM protein</fullName>
    </submittedName>
</protein>
<dbReference type="InterPro" id="IPR058240">
    <property type="entry name" value="rSAM_sf"/>
</dbReference>
<evidence type="ECO:0000256" key="4">
    <source>
        <dbReference type="ARBA" id="ARBA00022691"/>
    </source>
</evidence>
<accession>A0ABV8Q144</accession>
<organism evidence="9 10">
    <name type="scientific">Parasediminibacterium paludis</name>
    <dbReference type="NCBI Taxonomy" id="908966"/>
    <lineage>
        <taxon>Bacteria</taxon>
        <taxon>Pseudomonadati</taxon>
        <taxon>Bacteroidota</taxon>
        <taxon>Chitinophagia</taxon>
        <taxon>Chitinophagales</taxon>
        <taxon>Chitinophagaceae</taxon>
        <taxon>Parasediminibacterium</taxon>
    </lineage>
</organism>
<reference evidence="10" key="1">
    <citation type="journal article" date="2019" name="Int. J. Syst. Evol. Microbiol.">
        <title>The Global Catalogue of Microorganisms (GCM) 10K type strain sequencing project: providing services to taxonomists for standard genome sequencing and annotation.</title>
        <authorList>
            <consortium name="The Broad Institute Genomics Platform"/>
            <consortium name="The Broad Institute Genome Sequencing Center for Infectious Disease"/>
            <person name="Wu L."/>
            <person name="Ma J."/>
        </authorList>
    </citation>
    <scope>NUCLEOTIDE SEQUENCE [LARGE SCALE GENOMIC DNA]</scope>
    <source>
        <strain evidence="10">CECT 8010</strain>
    </source>
</reference>
<dbReference type="EMBL" id="JBHSDC010000027">
    <property type="protein sequence ID" value="MFC4232810.1"/>
    <property type="molecule type" value="Genomic_DNA"/>
</dbReference>
<dbReference type="SFLD" id="SFLDG01123">
    <property type="entry name" value="methyltransferase_(Class_B)"/>
    <property type="match status" value="1"/>
</dbReference>
<dbReference type="SUPFAM" id="SSF102114">
    <property type="entry name" value="Radical SAM enzymes"/>
    <property type="match status" value="1"/>
</dbReference>
<feature type="domain" description="Radical SAM core" evidence="8">
    <location>
        <begin position="195"/>
        <end position="418"/>
    </location>
</feature>
<dbReference type="PROSITE" id="PS51918">
    <property type="entry name" value="RADICAL_SAM"/>
    <property type="match status" value="1"/>
</dbReference>
<keyword evidence="10" id="KW-1185">Reference proteome</keyword>
<evidence type="ECO:0000256" key="1">
    <source>
        <dbReference type="ARBA" id="ARBA00001966"/>
    </source>
</evidence>
<keyword evidence="6" id="KW-0408">Iron</keyword>
<dbReference type="PANTHER" id="PTHR43409">
    <property type="entry name" value="ANAEROBIC MAGNESIUM-PROTOPORPHYRIN IX MONOMETHYL ESTER CYCLASE-RELATED"/>
    <property type="match status" value="1"/>
</dbReference>
<comment type="caution">
    <text evidence="9">The sequence shown here is derived from an EMBL/GenBank/DDBJ whole genome shotgun (WGS) entry which is preliminary data.</text>
</comment>
<dbReference type="SMART" id="SM00729">
    <property type="entry name" value="Elp3"/>
    <property type="match status" value="1"/>
</dbReference>
<evidence type="ECO:0000256" key="7">
    <source>
        <dbReference type="ARBA" id="ARBA00023014"/>
    </source>
</evidence>
<evidence type="ECO:0000256" key="6">
    <source>
        <dbReference type="ARBA" id="ARBA00023004"/>
    </source>
</evidence>
<dbReference type="InterPro" id="IPR023404">
    <property type="entry name" value="rSAM_horseshoe"/>
</dbReference>
<dbReference type="InterPro" id="IPR006638">
    <property type="entry name" value="Elp3/MiaA/NifB-like_rSAM"/>
</dbReference>
<evidence type="ECO:0000256" key="3">
    <source>
        <dbReference type="ARBA" id="ARBA00022679"/>
    </source>
</evidence>
<keyword evidence="4" id="KW-0949">S-adenosyl-L-methionine</keyword>
<gene>
    <name evidence="9" type="ORF">ACFOW1_12990</name>
</gene>
<keyword evidence="2" id="KW-0489">Methyltransferase</keyword>
<dbReference type="InterPro" id="IPR051198">
    <property type="entry name" value="BchE-like"/>
</dbReference>
<name>A0ABV8Q144_9BACT</name>
<dbReference type="RefSeq" id="WP_379014807.1">
    <property type="nucleotide sequence ID" value="NZ_JBHSDC010000027.1"/>
</dbReference>
<dbReference type="SFLD" id="SFLDG01082">
    <property type="entry name" value="B12-binding_domain_containing"/>
    <property type="match status" value="1"/>
</dbReference>
<comment type="cofactor">
    <cofactor evidence="1">
        <name>[4Fe-4S] cluster</name>
        <dbReference type="ChEBI" id="CHEBI:49883"/>
    </cofactor>
</comment>
<dbReference type="InterPro" id="IPR007197">
    <property type="entry name" value="rSAM"/>
</dbReference>
<dbReference type="Pfam" id="PF04055">
    <property type="entry name" value="Radical_SAM"/>
    <property type="match status" value="1"/>
</dbReference>
<dbReference type="CDD" id="cd01335">
    <property type="entry name" value="Radical_SAM"/>
    <property type="match status" value="1"/>
</dbReference>
<dbReference type="Gene3D" id="3.80.30.20">
    <property type="entry name" value="tm_1862 like domain"/>
    <property type="match status" value="1"/>
</dbReference>
<evidence type="ECO:0000256" key="5">
    <source>
        <dbReference type="ARBA" id="ARBA00022723"/>
    </source>
</evidence>
<dbReference type="Gene3D" id="3.40.50.280">
    <property type="entry name" value="Cobalamin-binding domain"/>
    <property type="match status" value="1"/>
</dbReference>
<proteinExistence type="predicted"/>
<dbReference type="PANTHER" id="PTHR43409:SF7">
    <property type="entry name" value="BLL1977 PROTEIN"/>
    <property type="match status" value="1"/>
</dbReference>
<keyword evidence="3" id="KW-0808">Transferase</keyword>
<evidence type="ECO:0000259" key="8">
    <source>
        <dbReference type="PROSITE" id="PS51918"/>
    </source>
</evidence>
<keyword evidence="7" id="KW-0411">Iron-sulfur</keyword>
<dbReference type="Proteomes" id="UP001595906">
    <property type="component" value="Unassembled WGS sequence"/>
</dbReference>
<dbReference type="SFLD" id="SFLDS00029">
    <property type="entry name" value="Radical_SAM"/>
    <property type="match status" value="1"/>
</dbReference>
<evidence type="ECO:0000313" key="9">
    <source>
        <dbReference type="EMBL" id="MFC4232810.1"/>
    </source>
</evidence>
<keyword evidence="5" id="KW-0479">Metal-binding</keyword>
<evidence type="ECO:0000256" key="2">
    <source>
        <dbReference type="ARBA" id="ARBA00022603"/>
    </source>
</evidence>